<sequence>MLNMETKLGDIRFSPGIIGVLVADSIEPFSGKAELLNYRGRYQSVASGLASRMNLCDEDAGSVRVEDTDEGVDITVYITVRFGVSIKKITEGIIDNIYENVEKTMGRKPAKVTVIVTGTVARNIVKRHIEVSR</sequence>
<proteinExistence type="inferred from homology"/>
<reference evidence="2" key="1">
    <citation type="submission" date="2020-10" db="EMBL/GenBank/DDBJ databases">
        <authorList>
            <person name="Gilroy R."/>
        </authorList>
    </citation>
    <scope>NUCLEOTIDE SEQUENCE</scope>
    <source>
        <strain evidence="2">ChiSjej4B22-8349</strain>
    </source>
</reference>
<dbReference type="Proteomes" id="UP000824130">
    <property type="component" value="Unassembled WGS sequence"/>
</dbReference>
<protein>
    <submittedName>
        <fullName evidence="2">Asp23/Gls24 family envelope stress response protein</fullName>
    </submittedName>
</protein>
<comment type="similarity">
    <text evidence="1">Belongs to the asp23 family.</text>
</comment>
<accession>A0A9D1SVE2</accession>
<evidence type="ECO:0000256" key="1">
    <source>
        <dbReference type="ARBA" id="ARBA00005721"/>
    </source>
</evidence>
<comment type="caution">
    <text evidence="2">The sequence shown here is derived from an EMBL/GenBank/DDBJ whole genome shotgun (WGS) entry which is preliminary data.</text>
</comment>
<evidence type="ECO:0000313" key="2">
    <source>
        <dbReference type="EMBL" id="HIU96624.1"/>
    </source>
</evidence>
<gene>
    <name evidence="2" type="ORF">IAD25_07975</name>
</gene>
<dbReference type="AlphaFoldDB" id="A0A9D1SVE2"/>
<organism evidence="2 3">
    <name type="scientific">Candidatus Allocopromorpha excrementipullorum</name>
    <dbReference type="NCBI Taxonomy" id="2840743"/>
    <lineage>
        <taxon>Bacteria</taxon>
        <taxon>Bacillati</taxon>
        <taxon>Bacillota</taxon>
        <taxon>Clostridia</taxon>
        <taxon>Eubacteriales</taxon>
        <taxon>Eubacteriaceae</taxon>
        <taxon>Eubacteriaceae incertae sedis</taxon>
        <taxon>Candidatus Allocopromorpha</taxon>
    </lineage>
</organism>
<dbReference type="InterPro" id="IPR005531">
    <property type="entry name" value="Asp23"/>
</dbReference>
<dbReference type="PANTHER" id="PTHR34297">
    <property type="entry name" value="HYPOTHETICAL CYTOSOLIC PROTEIN-RELATED"/>
    <property type="match status" value="1"/>
</dbReference>
<dbReference type="Pfam" id="PF03780">
    <property type="entry name" value="Asp23"/>
    <property type="match status" value="1"/>
</dbReference>
<dbReference type="EMBL" id="DVOB01000167">
    <property type="protein sequence ID" value="HIU96624.1"/>
    <property type="molecule type" value="Genomic_DNA"/>
</dbReference>
<reference evidence="2" key="2">
    <citation type="journal article" date="2021" name="PeerJ">
        <title>Extensive microbial diversity within the chicken gut microbiome revealed by metagenomics and culture.</title>
        <authorList>
            <person name="Gilroy R."/>
            <person name="Ravi A."/>
            <person name="Getino M."/>
            <person name="Pursley I."/>
            <person name="Horton D.L."/>
            <person name="Alikhan N.F."/>
            <person name="Baker D."/>
            <person name="Gharbi K."/>
            <person name="Hall N."/>
            <person name="Watson M."/>
            <person name="Adriaenssens E.M."/>
            <person name="Foster-Nyarko E."/>
            <person name="Jarju S."/>
            <person name="Secka A."/>
            <person name="Antonio M."/>
            <person name="Oren A."/>
            <person name="Chaudhuri R.R."/>
            <person name="La Ragione R."/>
            <person name="Hildebrand F."/>
            <person name="Pallen M.J."/>
        </authorList>
    </citation>
    <scope>NUCLEOTIDE SEQUENCE</scope>
    <source>
        <strain evidence="2">ChiSjej4B22-8349</strain>
    </source>
</reference>
<dbReference type="PANTHER" id="PTHR34297:SF1">
    <property type="entry name" value="ASP23_GLS24 FAMILY ENVELOPE STRESS RESPONSE PROTEIN"/>
    <property type="match status" value="1"/>
</dbReference>
<evidence type="ECO:0000313" key="3">
    <source>
        <dbReference type="Proteomes" id="UP000824130"/>
    </source>
</evidence>
<name>A0A9D1SVE2_9FIRM</name>